<evidence type="ECO:0000256" key="6">
    <source>
        <dbReference type="ARBA" id="ARBA00023194"/>
    </source>
</evidence>
<dbReference type="PIRSF" id="PIRSF019543">
    <property type="entry name" value="Clavaminate_syn"/>
    <property type="match status" value="1"/>
</dbReference>
<dbReference type="Gene3D" id="3.60.130.10">
    <property type="entry name" value="Clavaminate synthase-like"/>
    <property type="match status" value="1"/>
</dbReference>
<evidence type="ECO:0000256" key="1">
    <source>
        <dbReference type="ARBA" id="ARBA00001954"/>
    </source>
</evidence>
<keyword evidence="4" id="KW-0560">Oxidoreductase</keyword>
<dbReference type="InterPro" id="IPR050411">
    <property type="entry name" value="AlphaKG_dependent_hydroxylases"/>
</dbReference>
<protein>
    <submittedName>
        <fullName evidence="8">Clavaminate synthase family protein</fullName>
    </submittedName>
</protein>
<evidence type="ECO:0000256" key="5">
    <source>
        <dbReference type="ARBA" id="ARBA00023004"/>
    </source>
</evidence>
<dbReference type="EMBL" id="BAAAZY010000018">
    <property type="protein sequence ID" value="GAA4074828.1"/>
    <property type="molecule type" value="Genomic_DNA"/>
</dbReference>
<dbReference type="InterPro" id="IPR003819">
    <property type="entry name" value="TauD/TfdA-like"/>
</dbReference>
<evidence type="ECO:0000313" key="8">
    <source>
        <dbReference type="EMBL" id="GAA4074828.1"/>
    </source>
</evidence>
<dbReference type="SUPFAM" id="SSF51197">
    <property type="entry name" value="Clavaminate synthase-like"/>
    <property type="match status" value="1"/>
</dbReference>
<dbReference type="RefSeq" id="WP_345017467.1">
    <property type="nucleotide sequence ID" value="NZ_BAAAZY010000018.1"/>
</dbReference>
<sequence length="333" mass="35895">MSIATPDPGAVRSDADAPLSLTLTDPERDAFATLARQLATTAPELVDDAKWVAAARELAAHLPPRLRQVVRAYRHDPGEDGILVLRNLPVGLEALPPTPTVPESVERDATVPAAIAVLIASELGEIAAYRNEKSGALVQNVVPVPGREETQSNAGSTPLELHVENAFHPHRPDFVGLLCLRGDRDDAAGTLVSSIRRALRLLAPETRQVLHQERFTTVPPPSFQSGDAAVAHAVLTGDPEDPDVKVDFHATAAVDAEAATALEQLRDAFIEASTSLPLRSGEMAFVDNRLAIHGRTAFTPRYDGHDRWLHRTFVLLDNRRTRGSRPGNGSVLV</sequence>
<keyword evidence="6" id="KW-0045">Antibiotic biosynthesis</keyword>
<keyword evidence="5" id="KW-0408">Iron</keyword>
<evidence type="ECO:0000256" key="4">
    <source>
        <dbReference type="ARBA" id="ARBA00023002"/>
    </source>
</evidence>
<evidence type="ECO:0000256" key="2">
    <source>
        <dbReference type="ARBA" id="ARBA00008425"/>
    </source>
</evidence>
<feature type="domain" description="TauD/TfdA-like" evidence="7">
    <location>
        <begin position="123"/>
        <end position="312"/>
    </location>
</feature>
<evidence type="ECO:0000313" key="9">
    <source>
        <dbReference type="Proteomes" id="UP001499984"/>
    </source>
</evidence>
<comment type="cofactor">
    <cofactor evidence="1">
        <name>Fe(2+)</name>
        <dbReference type="ChEBI" id="CHEBI:29033"/>
    </cofactor>
</comment>
<dbReference type="InterPro" id="IPR014503">
    <property type="entry name" value="Clavaminate_syn-like"/>
</dbReference>
<reference evidence="9" key="1">
    <citation type="journal article" date="2019" name="Int. J. Syst. Evol. Microbiol.">
        <title>The Global Catalogue of Microorganisms (GCM) 10K type strain sequencing project: providing services to taxonomists for standard genome sequencing and annotation.</title>
        <authorList>
            <consortium name="The Broad Institute Genomics Platform"/>
            <consortium name="The Broad Institute Genome Sequencing Center for Infectious Disease"/>
            <person name="Wu L."/>
            <person name="Ma J."/>
        </authorList>
    </citation>
    <scope>NUCLEOTIDE SEQUENCE [LARGE SCALE GENOMIC DNA]</scope>
    <source>
        <strain evidence="9">JCM 16925</strain>
    </source>
</reference>
<accession>A0ABP7VUQ8</accession>
<keyword evidence="3" id="KW-0479">Metal-binding</keyword>
<dbReference type="PANTHER" id="PTHR10696:SF56">
    <property type="entry name" value="TAUD_TFDA-LIKE DOMAIN-CONTAINING PROTEIN"/>
    <property type="match status" value="1"/>
</dbReference>
<comment type="caution">
    <text evidence="8">The sequence shown here is derived from an EMBL/GenBank/DDBJ whole genome shotgun (WGS) entry which is preliminary data.</text>
</comment>
<dbReference type="Pfam" id="PF02668">
    <property type="entry name" value="TauD"/>
    <property type="match status" value="1"/>
</dbReference>
<keyword evidence="9" id="KW-1185">Reference proteome</keyword>
<evidence type="ECO:0000256" key="3">
    <source>
        <dbReference type="ARBA" id="ARBA00022723"/>
    </source>
</evidence>
<gene>
    <name evidence="8" type="ORF">GCM10022233_61080</name>
</gene>
<dbReference type="InterPro" id="IPR042098">
    <property type="entry name" value="TauD-like_sf"/>
</dbReference>
<organism evidence="8 9">
    <name type="scientific">Streptomyces shaanxiensis</name>
    <dbReference type="NCBI Taxonomy" id="653357"/>
    <lineage>
        <taxon>Bacteria</taxon>
        <taxon>Bacillati</taxon>
        <taxon>Actinomycetota</taxon>
        <taxon>Actinomycetes</taxon>
        <taxon>Kitasatosporales</taxon>
        <taxon>Streptomycetaceae</taxon>
        <taxon>Streptomyces</taxon>
    </lineage>
</organism>
<name>A0ABP7VUQ8_9ACTN</name>
<evidence type="ECO:0000259" key="7">
    <source>
        <dbReference type="Pfam" id="PF02668"/>
    </source>
</evidence>
<proteinExistence type="inferred from homology"/>
<dbReference type="Proteomes" id="UP001499984">
    <property type="component" value="Unassembled WGS sequence"/>
</dbReference>
<dbReference type="PANTHER" id="PTHR10696">
    <property type="entry name" value="GAMMA-BUTYROBETAINE HYDROXYLASE-RELATED"/>
    <property type="match status" value="1"/>
</dbReference>
<comment type="similarity">
    <text evidence="2">Belongs to the clavaminate synthase family.</text>
</comment>